<keyword evidence="3" id="KW-1185">Reference proteome</keyword>
<dbReference type="KEGG" id="acad:UA74_27385"/>
<evidence type="ECO:0000313" key="2">
    <source>
        <dbReference type="EMBL" id="APU17480.1"/>
    </source>
</evidence>
<dbReference type="EMBL" id="CP016076">
    <property type="protein sequence ID" value="APU17480.1"/>
    <property type="molecule type" value="Genomic_DNA"/>
</dbReference>
<dbReference type="Proteomes" id="UP000185511">
    <property type="component" value="Chromosome"/>
</dbReference>
<protein>
    <submittedName>
        <fullName evidence="2">Uncharacterized protein</fullName>
    </submittedName>
</protein>
<evidence type="ECO:0000256" key="1">
    <source>
        <dbReference type="SAM" id="MobiDB-lite"/>
    </source>
</evidence>
<feature type="region of interest" description="Disordered" evidence="1">
    <location>
        <begin position="87"/>
        <end position="134"/>
    </location>
</feature>
<dbReference type="RefSeq" id="WP_083683708.1">
    <property type="nucleotide sequence ID" value="NZ_CP016076.1"/>
</dbReference>
<gene>
    <name evidence="2" type="ORF">UA74_27385</name>
</gene>
<dbReference type="AlphaFoldDB" id="A0AAC9PUV6"/>
<reference evidence="3" key="1">
    <citation type="submission" date="2016-06" db="EMBL/GenBank/DDBJ databases">
        <title>Complete genome sequence of Actinoalloteichus fjordicus DSM 46855 (=ADI127-17), type strain of the new species Actinoalloteichus fjordicus.</title>
        <authorList>
            <person name="Ruckert C."/>
            <person name="Nouioui I."/>
            <person name="Willmese J."/>
            <person name="van Wezel G."/>
            <person name="Klenk H.-P."/>
            <person name="Kalinowski J."/>
            <person name="Zotchev S.B."/>
        </authorList>
    </citation>
    <scope>NUCLEOTIDE SEQUENCE [LARGE SCALE GENOMIC DNA]</scope>
    <source>
        <strain evidence="3">ADI127-7</strain>
    </source>
</reference>
<feature type="compositionally biased region" description="Gly residues" evidence="1">
    <location>
        <begin position="87"/>
        <end position="98"/>
    </location>
</feature>
<organism evidence="2 3">
    <name type="scientific">Actinoalloteichus fjordicus</name>
    <dbReference type="NCBI Taxonomy" id="1612552"/>
    <lineage>
        <taxon>Bacteria</taxon>
        <taxon>Bacillati</taxon>
        <taxon>Actinomycetota</taxon>
        <taxon>Actinomycetes</taxon>
        <taxon>Pseudonocardiales</taxon>
        <taxon>Pseudonocardiaceae</taxon>
        <taxon>Actinoalloteichus</taxon>
    </lineage>
</organism>
<proteinExistence type="predicted"/>
<accession>A0AAC9PUV6</accession>
<sequence length="276" mass="28957">MTSVGEVAARLRAAVDRLPADALRDARKLLIEEIEPLLHRASQGDEDFVLLDALGLLAAAVDDLADVAAYFEHARALTDEYAAEHGGGGIVDPGGPAVGAGSADSRPLRTEASTGPDLRPPAATPAAPSVGEPVFPGDVRVAELNPTEKTLVAEALAQGIKISPDRVLRIGRAPGGRIVWLETGNANKGLRHMLERGRPAQFADQGVAAEHIPDVVLRCLLVGTPVGVTGRDRVVYETEHRGQLIWVGVTVADNGFIVSANPVSRGSRLKPLKVGD</sequence>
<evidence type="ECO:0000313" key="3">
    <source>
        <dbReference type="Proteomes" id="UP000185511"/>
    </source>
</evidence>
<name>A0AAC9PUV6_9PSEU</name>